<dbReference type="SMART" id="SM00861">
    <property type="entry name" value="Transket_pyr"/>
    <property type="match status" value="1"/>
</dbReference>
<dbReference type="EC" id="1.2.4.4" evidence="3"/>
<dbReference type="InterPro" id="IPR009014">
    <property type="entry name" value="Transketo_C/PFOR_II"/>
</dbReference>
<comment type="cofactor">
    <cofactor evidence="1">
        <name>thiamine diphosphate</name>
        <dbReference type="ChEBI" id="CHEBI:58937"/>
    </cofactor>
</comment>
<name>A0A3M8QAB8_9GAMM</name>
<keyword evidence="5" id="KW-0786">Thiamine pyrophosphate</keyword>
<dbReference type="Pfam" id="PF02780">
    <property type="entry name" value="Transketolase_C"/>
    <property type="match status" value="1"/>
</dbReference>
<evidence type="ECO:0000256" key="2">
    <source>
        <dbReference type="ARBA" id="ARBA00003906"/>
    </source>
</evidence>
<dbReference type="PANTHER" id="PTHR42980:SF1">
    <property type="entry name" value="2-OXOISOVALERATE DEHYDROGENASE SUBUNIT BETA, MITOCHONDRIAL"/>
    <property type="match status" value="1"/>
</dbReference>
<comment type="function">
    <text evidence="2">E1 component of the 2-oxoglutarate dehydrogenase (OGDH) complex which catalyzes the decarboxylation of 2-oxoglutarate, the first step in the conversion of 2-oxoglutarate to succinyl-CoA and CO(2).</text>
</comment>
<evidence type="ECO:0000256" key="6">
    <source>
        <dbReference type="ARBA" id="ARBA00082400"/>
    </source>
</evidence>
<keyword evidence="8" id="KW-0670">Pyruvate</keyword>
<dbReference type="RefSeq" id="WP_123094353.1">
    <property type="nucleotide sequence ID" value="NZ_RIZG01000001.1"/>
</dbReference>
<dbReference type="Pfam" id="PF02779">
    <property type="entry name" value="Transket_pyr"/>
    <property type="match status" value="1"/>
</dbReference>
<comment type="caution">
    <text evidence="8">The sequence shown here is derived from an EMBL/GenBank/DDBJ whole genome shotgun (WGS) entry which is preliminary data.</text>
</comment>
<evidence type="ECO:0000259" key="7">
    <source>
        <dbReference type="SMART" id="SM00861"/>
    </source>
</evidence>
<dbReference type="InterPro" id="IPR001017">
    <property type="entry name" value="DH_E1"/>
</dbReference>
<dbReference type="Pfam" id="PF00676">
    <property type="entry name" value="E1_dh"/>
    <property type="match status" value="1"/>
</dbReference>
<dbReference type="GO" id="GO:0007584">
    <property type="term" value="P:response to nutrient"/>
    <property type="evidence" value="ECO:0007669"/>
    <property type="project" value="TreeGrafter"/>
</dbReference>
<reference evidence="8 9" key="1">
    <citation type="journal article" date="2012" name="Int. J. Syst. Evol. Microbiol.">
        <title>Marinomonas hwangdonensis sp. nov., isolated from seawater.</title>
        <authorList>
            <person name="Jung Y.T."/>
            <person name="Oh T.K."/>
            <person name="Yoon J.H."/>
        </authorList>
    </citation>
    <scope>NUCLEOTIDE SEQUENCE [LARGE SCALE GENOMIC DNA]</scope>
    <source>
        <strain evidence="8 9">HDW-15</strain>
    </source>
</reference>
<gene>
    <name evidence="8" type="ORF">EBI00_02615</name>
</gene>
<dbReference type="AlphaFoldDB" id="A0A3M8QAB8"/>
<dbReference type="InterPro" id="IPR005475">
    <property type="entry name" value="Transketolase-like_Pyr-bd"/>
</dbReference>
<evidence type="ECO:0000256" key="5">
    <source>
        <dbReference type="ARBA" id="ARBA00023052"/>
    </source>
</evidence>
<dbReference type="OrthoDB" id="9780894at2"/>
<dbReference type="SUPFAM" id="SSF52518">
    <property type="entry name" value="Thiamin diphosphate-binding fold (THDP-binding)"/>
    <property type="match status" value="2"/>
</dbReference>
<evidence type="ECO:0000313" key="9">
    <source>
        <dbReference type="Proteomes" id="UP000280507"/>
    </source>
</evidence>
<accession>A0A3M8QAB8</accession>
<dbReference type="CDD" id="cd02000">
    <property type="entry name" value="TPP_E1_PDC_ADC_BCADC"/>
    <property type="match status" value="1"/>
</dbReference>
<dbReference type="Gene3D" id="3.40.50.920">
    <property type="match status" value="1"/>
</dbReference>
<dbReference type="PANTHER" id="PTHR42980">
    <property type="entry name" value="2-OXOISOVALERATE DEHYDROGENASE SUBUNIT BETA-RELATED"/>
    <property type="match status" value="1"/>
</dbReference>
<keyword evidence="9" id="KW-1185">Reference proteome</keyword>
<sequence length="705" mass="78194">MTQLLKEKHVVKDRVNDEPRFDWFEVSRLMMLSRALDEIEEKELVPEKRVFNQFSARGHDFAQILLGSLLTHPHDAASGYYRSRPFVMSLGIDLDVVVASPMAKAGGYSDGRDIGVVCNFPNVDRKGAMLFPMCGGVGAQYTPISGWAQSIVYHKNQLKDFSYVGAMAVSMGGDSSMSTNGFWSALNISTTNNLPHLFYIEDNGYGISVPQEVQTPGGDQVSNLKAYKNLHIIDGDGTDPYQTPALIQEAVDYVRSGQGTCLLRLKVPRLCGHTFQDTQTYKPADFIADEQARDPLPKLKQYLLDNGLMSETVWQNLETQSHQEIRDAVERAKQLPQPDPENLKRFVYAEKDQVQLRGGLAASGHQFPVSSFDSKPEGARLNMLTAIRKTLDFELATNPKVMVFGEDVGPKGGVHGATLGLNEKFGDHRVFDTSLSEEGIIGRSVGMALSGLMPVPEIQFRKYAEPAAEQLSDTGIMRWRTNNQFAAPMVVRIPGGFARRGDPWHSMSDEVEWAHKVGWQLAMPSNAEDAVGLLRYALRDNNPTIFFEHRSLLDNAWSRRPYPGDDFVIPFGKANTILTGTDLTVVCWGAMVERCENAAKELKSTTGKSIEVIDLRTLQPWDKDAVLSSVEKTGRCLIVHEDNKTAGFGAEIAAVLAEELFFSLDAPIQRLTMPDIPNPHNFLLLESAVPSEQKIAQAMQNLIDV</sequence>
<evidence type="ECO:0000256" key="1">
    <source>
        <dbReference type="ARBA" id="ARBA00001964"/>
    </source>
</evidence>
<keyword evidence="4" id="KW-0560">Oxidoreductase</keyword>
<organism evidence="8 9">
    <name type="scientific">Marinomonas hwangdonensis</name>
    <dbReference type="NCBI Taxonomy" id="1053647"/>
    <lineage>
        <taxon>Bacteria</taxon>
        <taxon>Pseudomonadati</taxon>
        <taxon>Pseudomonadota</taxon>
        <taxon>Gammaproteobacteria</taxon>
        <taxon>Oceanospirillales</taxon>
        <taxon>Oceanospirillaceae</taxon>
        <taxon>Marinomonas</taxon>
    </lineage>
</organism>
<dbReference type="SUPFAM" id="SSF52922">
    <property type="entry name" value="TK C-terminal domain-like"/>
    <property type="match status" value="1"/>
</dbReference>
<dbReference type="GO" id="GO:0003863">
    <property type="term" value="F:branched-chain 2-oxo acid dehydrogenase activity"/>
    <property type="evidence" value="ECO:0007669"/>
    <property type="project" value="UniProtKB-EC"/>
</dbReference>
<feature type="domain" description="Transketolase-like pyrimidine-binding" evidence="7">
    <location>
        <begin position="381"/>
        <end position="555"/>
    </location>
</feature>
<evidence type="ECO:0000256" key="4">
    <source>
        <dbReference type="ARBA" id="ARBA00023002"/>
    </source>
</evidence>
<dbReference type="EMBL" id="RIZG01000001">
    <property type="protein sequence ID" value="RNF53013.1"/>
    <property type="molecule type" value="Genomic_DNA"/>
</dbReference>
<dbReference type="GO" id="GO:0009083">
    <property type="term" value="P:branched-chain amino acid catabolic process"/>
    <property type="evidence" value="ECO:0007669"/>
    <property type="project" value="TreeGrafter"/>
</dbReference>
<evidence type="ECO:0000256" key="3">
    <source>
        <dbReference type="ARBA" id="ARBA00012277"/>
    </source>
</evidence>
<evidence type="ECO:0000313" key="8">
    <source>
        <dbReference type="EMBL" id="RNF53013.1"/>
    </source>
</evidence>
<dbReference type="InterPro" id="IPR029061">
    <property type="entry name" value="THDP-binding"/>
</dbReference>
<dbReference type="Proteomes" id="UP000280507">
    <property type="component" value="Unassembled WGS sequence"/>
</dbReference>
<dbReference type="FunFam" id="3.40.50.920:FF:000001">
    <property type="entry name" value="Pyruvate dehydrogenase E1 beta subunit"/>
    <property type="match status" value="1"/>
</dbReference>
<proteinExistence type="predicted"/>
<protein>
    <recommendedName>
        <fullName evidence="3">3-methyl-2-oxobutanoate dehydrogenase (2-methylpropanoyl-transferring)</fullName>
        <ecNumber evidence="3">1.2.4.4</ecNumber>
    </recommendedName>
    <alternativeName>
        <fullName evidence="6">Branched-chain alpha-keto acid dehydrogenase E1 component beta chain</fullName>
    </alternativeName>
</protein>
<dbReference type="Gene3D" id="3.40.50.970">
    <property type="match status" value="2"/>
</dbReference>
<dbReference type="InterPro" id="IPR033248">
    <property type="entry name" value="Transketolase_C"/>
</dbReference>